<dbReference type="EMBL" id="PKPP01002338">
    <property type="protein sequence ID" value="PWA75912.1"/>
    <property type="molecule type" value="Genomic_DNA"/>
</dbReference>
<gene>
    <name evidence="2" type="ORF">CTI12_AA237740</name>
</gene>
<name>A0A2U1NQX6_ARTAN</name>
<feature type="compositionally biased region" description="Polar residues" evidence="1">
    <location>
        <begin position="277"/>
        <end position="299"/>
    </location>
</feature>
<feature type="region of interest" description="Disordered" evidence="1">
    <location>
        <begin position="118"/>
        <end position="178"/>
    </location>
</feature>
<dbReference type="PANTHER" id="PTHR33922">
    <property type="entry name" value="OS01G0888066 PROTEIN-RELATED"/>
    <property type="match status" value="1"/>
</dbReference>
<feature type="compositionally biased region" description="Polar residues" evidence="1">
    <location>
        <begin position="245"/>
        <end position="268"/>
    </location>
</feature>
<sequence length="299" mass="33846">METGSVTNSLIEHWVLFHSHQSQKSKPQKDDDDDIENLSLSDLVMNKPDGQIANHPEKQLFDKDDQDFDFLSTPPETKMCMADEVFFQGQIMPLEIYSGLNMTRSFFGSKSDLVRISSSRSSSTHSHNSGTSESSITAGSEFTRYKSKSQNRNMFHSHPSPRPHIHTRSFPQTNTKTSSKWSLLQLGPLKTQEIGLVDLKNRSRRRHNTSMKKDHNLVTEKKTTKKQTLLLGGCTCSTNVIESTMSSRNSMVKPTQETKLSTSKQGNVGQRKHALSESLSSHPTSQWLNQQSIRKNYSR</sequence>
<feature type="compositionally biased region" description="Low complexity" evidence="1">
    <location>
        <begin position="118"/>
        <end position="135"/>
    </location>
</feature>
<feature type="compositionally biased region" description="Polar residues" evidence="1">
    <location>
        <begin position="169"/>
        <end position="178"/>
    </location>
</feature>
<dbReference type="Proteomes" id="UP000245207">
    <property type="component" value="Unassembled WGS sequence"/>
</dbReference>
<dbReference type="AlphaFoldDB" id="A0A2U1NQX6"/>
<dbReference type="OrthoDB" id="778913at2759"/>
<reference evidence="2 3" key="1">
    <citation type="journal article" date="2018" name="Mol. Plant">
        <title>The genome of Artemisia annua provides insight into the evolution of Asteraceae family and artemisinin biosynthesis.</title>
        <authorList>
            <person name="Shen Q."/>
            <person name="Zhang L."/>
            <person name="Liao Z."/>
            <person name="Wang S."/>
            <person name="Yan T."/>
            <person name="Shi P."/>
            <person name="Liu M."/>
            <person name="Fu X."/>
            <person name="Pan Q."/>
            <person name="Wang Y."/>
            <person name="Lv Z."/>
            <person name="Lu X."/>
            <person name="Zhang F."/>
            <person name="Jiang W."/>
            <person name="Ma Y."/>
            <person name="Chen M."/>
            <person name="Hao X."/>
            <person name="Li L."/>
            <person name="Tang Y."/>
            <person name="Lv G."/>
            <person name="Zhou Y."/>
            <person name="Sun X."/>
            <person name="Brodelius P.E."/>
            <person name="Rose J.K.C."/>
            <person name="Tang K."/>
        </authorList>
    </citation>
    <scope>NUCLEOTIDE SEQUENCE [LARGE SCALE GENOMIC DNA]</scope>
    <source>
        <strain evidence="3">cv. Huhao1</strain>
        <tissue evidence="2">Leaf</tissue>
    </source>
</reference>
<evidence type="ECO:0000313" key="2">
    <source>
        <dbReference type="EMBL" id="PWA75912.1"/>
    </source>
</evidence>
<dbReference type="PANTHER" id="PTHR33922:SF2">
    <property type="entry name" value="OS07G0589600 PROTEIN"/>
    <property type="match status" value="1"/>
</dbReference>
<evidence type="ECO:0000313" key="3">
    <source>
        <dbReference type="Proteomes" id="UP000245207"/>
    </source>
</evidence>
<proteinExistence type="predicted"/>
<organism evidence="2 3">
    <name type="scientific">Artemisia annua</name>
    <name type="common">Sweet wormwood</name>
    <dbReference type="NCBI Taxonomy" id="35608"/>
    <lineage>
        <taxon>Eukaryota</taxon>
        <taxon>Viridiplantae</taxon>
        <taxon>Streptophyta</taxon>
        <taxon>Embryophyta</taxon>
        <taxon>Tracheophyta</taxon>
        <taxon>Spermatophyta</taxon>
        <taxon>Magnoliopsida</taxon>
        <taxon>eudicotyledons</taxon>
        <taxon>Gunneridae</taxon>
        <taxon>Pentapetalae</taxon>
        <taxon>asterids</taxon>
        <taxon>campanulids</taxon>
        <taxon>Asterales</taxon>
        <taxon>Asteraceae</taxon>
        <taxon>Asteroideae</taxon>
        <taxon>Anthemideae</taxon>
        <taxon>Artemisiinae</taxon>
        <taxon>Artemisia</taxon>
    </lineage>
</organism>
<protein>
    <submittedName>
        <fullName evidence="2">Uncharacterized protein</fullName>
    </submittedName>
</protein>
<evidence type="ECO:0000256" key="1">
    <source>
        <dbReference type="SAM" id="MobiDB-lite"/>
    </source>
</evidence>
<comment type="caution">
    <text evidence="2">The sequence shown here is derived from an EMBL/GenBank/DDBJ whole genome shotgun (WGS) entry which is preliminary data.</text>
</comment>
<accession>A0A2U1NQX6</accession>
<feature type="region of interest" description="Disordered" evidence="1">
    <location>
        <begin position="245"/>
        <end position="299"/>
    </location>
</feature>
<keyword evidence="3" id="KW-1185">Reference proteome</keyword>